<reference evidence="2 3" key="1">
    <citation type="submission" date="2017-12" db="EMBL/GenBank/DDBJ databases">
        <title>Hemimetabolous genomes reveal molecular basis of termite eusociality.</title>
        <authorList>
            <person name="Harrison M.C."/>
            <person name="Jongepier E."/>
            <person name="Robertson H.M."/>
            <person name="Arning N."/>
            <person name="Bitard-Feildel T."/>
            <person name="Chao H."/>
            <person name="Childers C.P."/>
            <person name="Dinh H."/>
            <person name="Doddapaneni H."/>
            <person name="Dugan S."/>
            <person name="Gowin J."/>
            <person name="Greiner C."/>
            <person name="Han Y."/>
            <person name="Hu H."/>
            <person name="Hughes D.S.T."/>
            <person name="Huylmans A.-K."/>
            <person name="Kemena C."/>
            <person name="Kremer L.P.M."/>
            <person name="Lee S.L."/>
            <person name="Lopez-Ezquerra A."/>
            <person name="Mallet L."/>
            <person name="Monroy-Kuhn J.M."/>
            <person name="Moser A."/>
            <person name="Murali S.C."/>
            <person name="Muzny D.M."/>
            <person name="Otani S."/>
            <person name="Piulachs M.-D."/>
            <person name="Poelchau M."/>
            <person name="Qu J."/>
            <person name="Schaub F."/>
            <person name="Wada-Katsumata A."/>
            <person name="Worley K.C."/>
            <person name="Xie Q."/>
            <person name="Ylla G."/>
            <person name="Poulsen M."/>
            <person name="Gibbs R.A."/>
            <person name="Schal C."/>
            <person name="Richards S."/>
            <person name="Belles X."/>
            <person name="Korb J."/>
            <person name="Bornberg-Bauer E."/>
        </authorList>
    </citation>
    <scope>NUCLEOTIDE SEQUENCE [LARGE SCALE GENOMIC DNA]</scope>
    <source>
        <tissue evidence="2">Whole body</tissue>
    </source>
</reference>
<evidence type="ECO:0000313" key="2">
    <source>
        <dbReference type="EMBL" id="PNF26725.1"/>
    </source>
</evidence>
<evidence type="ECO:0000313" key="3">
    <source>
        <dbReference type="Proteomes" id="UP000235965"/>
    </source>
</evidence>
<proteinExistence type="predicted"/>
<feature type="region of interest" description="Disordered" evidence="1">
    <location>
        <begin position="34"/>
        <end position="54"/>
    </location>
</feature>
<dbReference type="Proteomes" id="UP000235965">
    <property type="component" value="Unassembled WGS sequence"/>
</dbReference>
<accession>A0A2J7QDR6</accession>
<evidence type="ECO:0000256" key="1">
    <source>
        <dbReference type="SAM" id="MobiDB-lite"/>
    </source>
</evidence>
<gene>
    <name evidence="2" type="ORF">B7P43_G02695</name>
</gene>
<name>A0A2J7QDR6_9NEOP</name>
<dbReference type="EMBL" id="NEVH01015815">
    <property type="protein sequence ID" value="PNF26725.1"/>
    <property type="molecule type" value="Genomic_DNA"/>
</dbReference>
<keyword evidence="3" id="KW-1185">Reference proteome</keyword>
<dbReference type="AlphaFoldDB" id="A0A2J7QDR6"/>
<organism evidence="2 3">
    <name type="scientific">Cryptotermes secundus</name>
    <dbReference type="NCBI Taxonomy" id="105785"/>
    <lineage>
        <taxon>Eukaryota</taxon>
        <taxon>Metazoa</taxon>
        <taxon>Ecdysozoa</taxon>
        <taxon>Arthropoda</taxon>
        <taxon>Hexapoda</taxon>
        <taxon>Insecta</taxon>
        <taxon>Pterygota</taxon>
        <taxon>Neoptera</taxon>
        <taxon>Polyneoptera</taxon>
        <taxon>Dictyoptera</taxon>
        <taxon>Blattodea</taxon>
        <taxon>Blattoidea</taxon>
        <taxon>Termitoidae</taxon>
        <taxon>Kalotermitidae</taxon>
        <taxon>Cryptotermitinae</taxon>
        <taxon>Cryptotermes</taxon>
    </lineage>
</organism>
<feature type="compositionally biased region" description="Basic and acidic residues" evidence="1">
    <location>
        <begin position="41"/>
        <end position="54"/>
    </location>
</feature>
<sequence length="54" mass="5949">MSTVLLTAHDENIYNIIKKEDAKPSPKIRRTTLSALTASSEDPHTHTGCKEAAR</sequence>
<protein>
    <submittedName>
        <fullName evidence="2">Uncharacterized protein</fullName>
    </submittedName>
</protein>
<comment type="caution">
    <text evidence="2">The sequence shown here is derived from an EMBL/GenBank/DDBJ whole genome shotgun (WGS) entry which is preliminary data.</text>
</comment>